<feature type="compositionally biased region" description="Low complexity" evidence="2">
    <location>
        <begin position="1513"/>
        <end position="1538"/>
    </location>
</feature>
<gene>
    <name evidence="3" type="ORF">Esi_0090_0036</name>
</gene>
<reference evidence="3 4" key="1">
    <citation type="journal article" date="2010" name="Nature">
        <title>The Ectocarpus genome and the independent evolution of multicellularity in brown algae.</title>
        <authorList>
            <person name="Cock J.M."/>
            <person name="Sterck L."/>
            <person name="Rouze P."/>
            <person name="Scornet D."/>
            <person name="Allen A.E."/>
            <person name="Amoutzias G."/>
            <person name="Anthouard V."/>
            <person name="Artiguenave F."/>
            <person name="Aury J.M."/>
            <person name="Badger J.H."/>
            <person name="Beszteri B."/>
            <person name="Billiau K."/>
            <person name="Bonnet E."/>
            <person name="Bothwell J.H."/>
            <person name="Bowler C."/>
            <person name="Boyen C."/>
            <person name="Brownlee C."/>
            <person name="Carrano C.J."/>
            <person name="Charrier B."/>
            <person name="Cho G.Y."/>
            <person name="Coelho S.M."/>
            <person name="Collen J."/>
            <person name="Corre E."/>
            <person name="Da Silva C."/>
            <person name="Delage L."/>
            <person name="Delaroque N."/>
            <person name="Dittami S.M."/>
            <person name="Doulbeau S."/>
            <person name="Elias M."/>
            <person name="Farnham G."/>
            <person name="Gachon C.M."/>
            <person name="Gschloessl B."/>
            <person name="Heesch S."/>
            <person name="Jabbari K."/>
            <person name="Jubin C."/>
            <person name="Kawai H."/>
            <person name="Kimura K."/>
            <person name="Kloareg B."/>
            <person name="Kupper F.C."/>
            <person name="Lang D."/>
            <person name="Le Bail A."/>
            <person name="Leblanc C."/>
            <person name="Lerouge P."/>
            <person name="Lohr M."/>
            <person name="Lopez P.J."/>
            <person name="Martens C."/>
            <person name="Maumus F."/>
            <person name="Michel G."/>
            <person name="Miranda-Saavedra D."/>
            <person name="Morales J."/>
            <person name="Moreau H."/>
            <person name="Motomura T."/>
            <person name="Nagasato C."/>
            <person name="Napoli C.A."/>
            <person name="Nelson D.R."/>
            <person name="Nyvall-Collen P."/>
            <person name="Peters A.F."/>
            <person name="Pommier C."/>
            <person name="Potin P."/>
            <person name="Poulain J."/>
            <person name="Quesneville H."/>
            <person name="Read B."/>
            <person name="Rensing S.A."/>
            <person name="Ritter A."/>
            <person name="Rousvoal S."/>
            <person name="Samanta M."/>
            <person name="Samson G."/>
            <person name="Schroeder D.C."/>
            <person name="Segurens B."/>
            <person name="Strittmatter M."/>
            <person name="Tonon T."/>
            <person name="Tregear J.W."/>
            <person name="Valentin K."/>
            <person name="von Dassow P."/>
            <person name="Yamagishi T."/>
            <person name="Van de Peer Y."/>
            <person name="Wincker P."/>
        </authorList>
    </citation>
    <scope>NUCLEOTIDE SEQUENCE [LARGE SCALE GENOMIC DNA]</scope>
    <source>
        <strain evidence="4">Ec32 / CCAP1310/4</strain>
    </source>
</reference>
<feature type="region of interest" description="Disordered" evidence="2">
    <location>
        <begin position="967"/>
        <end position="991"/>
    </location>
</feature>
<dbReference type="Proteomes" id="UP000002630">
    <property type="component" value="Linkage Group LG26"/>
</dbReference>
<name>D8LTX0_ECTSI</name>
<sequence length="1861" mass="196145">MGPLDRGLLESARAEFRAAGDASGASEVDETLIKIKADFVMEAMEMARKSRDYDRLQELMFEAVHYFAVLARHGKINRHDSLGASDRRDAGKRTYERLRQPRRLCREYALEDGRSSREAAAALAKKRKYAQARLRLDDARRCFDWAGDAQEDLRKLTSVESEVEMRENATCGDRLTESVASKLQFLTPKDYSGLFSELSQAATAYEVAKDQDGKKVVCIVRAALELVLSAEQRWMQATDALKQRNYASASQLMKETKRFISDATKGLPFVSPSLARAGKVLSPPGGLDPVDIVAELAALDGLKAHTKSIRALEQGMLDKAQQLNVSAREVFEFTARCCSTTSRCRSGDGGGESSSSVRCCSSPSSATGGGTTAGAGAAASIGDDKKNDYDVTGFSLSVEELNEGEALLVKVRRSTSAPASPDNCSAKPKPRMAVHLGVRHRVEDLLDDVSETEDIITRNKALERGDKLMAAFWASFGVSSAQSATAAAAATAMVSPSTETGQRDVRSTTVDTRGATMAGVVTVRMTATTASHATSANKNTTGVASKGEMGRGAKGTEGGEQQLPGPGGALSPETASRCLGLLAEAKEAYDGQGFAQQADGAARLRAGLVADRCLAKASSLAPPAAATSTAFATTAMATAAATAQRSETGTNPAIGVDGEQRLAPVMGDGGVGVGGGGGRERDFEAARAAVKEAEENYETAGNEMGALVARRMEMSLRGDEAMVSIDTLLEKRGGDVEASRTLCEQAQSCFSFVDREALADATADVYAAIHMVTRLASGDAAVAAAEAAFAEGASDNAAQFLREAKSFYHRAQLSYEDLVDQVTTLLEERPGDLEAARNAMELQDNINAIYDSRRDGQRAVYVELRLDCLAADTSLENLAQVVDHEQFEDARTLLSAAAQVYERSADKARLSKGGENGAKTAVLLRVRSAGEADRASALDLLERKHFEAAERAAFSARERLMWWADNHEDSGDSGGGDSEAEGERRLERDRRQAVVRAAEELTTSVAAAVGQARAEGLMEKGRGLKAMGDYVAAVKTLRSAAELFHDAGLAQEALVTRTEAARTQAEALLLTSVELHGEGNFEAIAEHLDRAEALLLDAQKEVAGSTLVAADGTTITSTATAQLSLVGLPSTSGDVDIGRAITVDSGKKCGGSDVGSHVLPGIEDDQDGAWAQCHILDDLVNLRSRVAGDIVMRGVAPALDAREYDEGLRLLQEAEAHYTTIKAGRWMTSVAAAVAVAAGKENSLSSPSSTPKELVTKRAAHDGDQLRAKAATAIQKEKNPVKARELLSGAEACMAWAGVDPFAAGAAAVSKDINVFESREAGDEICKGLIGLLREREFERGKGILEEALSKYRQGDAFKQIADTRAIMFCVERESELCAGVISAISARDPVAALKMLEEARPVFQIAAELRSAVLQEAAELIGMKHQHITILSTLCRAWMNCVNGVFPASSDEDGPPNPAGVLDRAMSDLRTLVASGVSVLDVPLDLFRESCDSVSAGIVKTRTTPSQEASVAQAADAESSTSESEAVAAMSTALGDARVGGGGDDVSDTVDETGTARDGSVNSAQCVSPTEDAAGGTTDGSISGNTDRAPLNGDAAVVIDDDTIDTVQQGQASDSQGIESREPKEGAGGETDWSSVDPDKDSCSLSTLGSLGDNDALSLSSSTTDRTLQSADNNEDTSRGGGEGSQDVVAGFEANGGGGDDDDDGGSGSSEGVTGELLSNSTGTEQADRHLKGRGNNATDSRSLANNLAVAVEGDAADRRNSSKPISTKAPEGPASTNSADPDATSADSLGAQFPSRQSAPTPEAFKKLHRWRGQARLMTREASRRWGLPTKGEAPGIISKVMRLQRQEWRHYLAGTKTT</sequence>
<evidence type="ECO:0000313" key="3">
    <source>
        <dbReference type="EMBL" id="CBN75360.1"/>
    </source>
</evidence>
<feature type="region of interest" description="Disordered" evidence="2">
    <location>
        <begin position="1608"/>
        <end position="1807"/>
    </location>
</feature>
<dbReference type="OrthoDB" id="192757at2759"/>
<organism evidence="3 4">
    <name type="scientific">Ectocarpus siliculosus</name>
    <name type="common">Brown alga</name>
    <name type="synonym">Conferva siliculosa</name>
    <dbReference type="NCBI Taxonomy" id="2880"/>
    <lineage>
        <taxon>Eukaryota</taxon>
        <taxon>Sar</taxon>
        <taxon>Stramenopiles</taxon>
        <taxon>Ochrophyta</taxon>
        <taxon>PX clade</taxon>
        <taxon>Phaeophyceae</taxon>
        <taxon>Ectocarpales</taxon>
        <taxon>Ectocarpaceae</taxon>
        <taxon>Ectocarpus</taxon>
    </lineage>
</organism>
<keyword evidence="1" id="KW-0175">Coiled coil</keyword>
<feature type="compositionally biased region" description="Basic and acidic residues" evidence="2">
    <location>
        <begin position="981"/>
        <end position="991"/>
    </location>
</feature>
<feature type="region of interest" description="Disordered" evidence="2">
    <location>
        <begin position="530"/>
        <end position="572"/>
    </location>
</feature>
<dbReference type="EMBL" id="FN649751">
    <property type="protein sequence ID" value="CBN75360.1"/>
    <property type="molecule type" value="Genomic_DNA"/>
</dbReference>
<accession>D8LTX0</accession>
<feature type="compositionally biased region" description="Low complexity" evidence="2">
    <location>
        <begin position="1658"/>
        <end position="1671"/>
    </location>
</feature>
<evidence type="ECO:0000313" key="4">
    <source>
        <dbReference type="Proteomes" id="UP000002630"/>
    </source>
</evidence>
<feature type="region of interest" description="Disordered" evidence="2">
    <location>
        <begin position="340"/>
        <end position="382"/>
    </location>
</feature>
<feature type="coiled-coil region" evidence="1">
    <location>
        <begin position="683"/>
        <end position="710"/>
    </location>
</feature>
<feature type="compositionally biased region" description="Low complexity" evidence="2">
    <location>
        <begin position="353"/>
        <end position="366"/>
    </location>
</feature>
<feature type="compositionally biased region" description="Polar residues" evidence="2">
    <location>
        <begin position="1502"/>
        <end position="1511"/>
    </location>
</feature>
<protein>
    <submittedName>
        <fullName evidence="3">Uncharacterized protein</fullName>
    </submittedName>
</protein>
<feature type="compositionally biased region" description="Low complexity" evidence="2">
    <location>
        <begin position="530"/>
        <end position="541"/>
    </location>
</feature>
<keyword evidence="4" id="KW-1185">Reference proteome</keyword>
<feature type="compositionally biased region" description="Polar residues" evidence="2">
    <location>
        <begin position="1737"/>
        <end position="1747"/>
    </location>
</feature>
<evidence type="ECO:0000256" key="1">
    <source>
        <dbReference type="SAM" id="Coils"/>
    </source>
</evidence>
<evidence type="ECO:0000256" key="2">
    <source>
        <dbReference type="SAM" id="MobiDB-lite"/>
    </source>
</evidence>
<dbReference type="EMBL" id="FN649138">
    <property type="protein sequence ID" value="CBN75360.1"/>
    <property type="molecule type" value="Genomic_DNA"/>
</dbReference>
<dbReference type="InParanoid" id="D8LTX0"/>
<feature type="region of interest" description="Disordered" evidence="2">
    <location>
        <begin position="1502"/>
        <end position="1593"/>
    </location>
</feature>
<proteinExistence type="predicted"/>